<dbReference type="GeneID" id="94831013"/>
<dbReference type="Gene3D" id="3.30.200.20">
    <property type="entry name" value="Phosphorylase Kinase, domain 1"/>
    <property type="match status" value="1"/>
</dbReference>
<evidence type="ECO:0000256" key="2">
    <source>
        <dbReference type="ARBA" id="ARBA00022553"/>
    </source>
</evidence>
<dbReference type="PROSITE" id="PS00107">
    <property type="entry name" value="PROTEIN_KINASE_ATP"/>
    <property type="match status" value="1"/>
</dbReference>
<gene>
    <name evidence="11" type="ORF">TRFO_11916</name>
</gene>
<keyword evidence="6 7" id="KW-0067">ATP-binding</keyword>
<evidence type="ECO:0000256" key="3">
    <source>
        <dbReference type="ARBA" id="ARBA00022679"/>
    </source>
</evidence>
<keyword evidence="12" id="KW-1185">Reference proteome</keyword>
<accession>A0A1J4J114</accession>
<name>A0A1J4J114_9EUKA</name>
<keyword evidence="4 7" id="KW-0547">Nucleotide-binding</keyword>
<protein>
    <submittedName>
        <fullName evidence="11">AGC family protein kinase</fullName>
    </submittedName>
</protein>
<dbReference type="CDD" id="cd05123">
    <property type="entry name" value="STKc_AGC"/>
    <property type="match status" value="1"/>
</dbReference>
<evidence type="ECO:0000256" key="5">
    <source>
        <dbReference type="ARBA" id="ARBA00022777"/>
    </source>
</evidence>
<dbReference type="GO" id="GO:0004674">
    <property type="term" value="F:protein serine/threonine kinase activity"/>
    <property type="evidence" value="ECO:0007669"/>
    <property type="project" value="UniProtKB-KW"/>
</dbReference>
<evidence type="ECO:0000256" key="6">
    <source>
        <dbReference type="ARBA" id="ARBA00022840"/>
    </source>
</evidence>
<keyword evidence="2" id="KW-0597">Phosphoprotein</keyword>
<evidence type="ECO:0000256" key="1">
    <source>
        <dbReference type="ARBA" id="ARBA00022527"/>
    </source>
</evidence>
<feature type="domain" description="Protein kinase" evidence="10">
    <location>
        <begin position="132"/>
        <end position="383"/>
    </location>
</feature>
<sequence length="459" mass="53200">MKGWIEIHVNSEIIKGYCVLKSHILNVYSESLDSPNTLNSIEQSIDSSDNDSSIPSQNSDEISNNVYENNQNERKLLHRIVISPKSKITILQNGTIMFYNTYDSLITLKTAPGTEKKWADELLKHKISLNEFKILKMIGKGYFGKVFLAQKRDNGKLYALKSIPKSRALRFDRHHTTLAESDILVHITYPFIVPVYYSFQNTNNFYICMEYVAGGELFYRMRKCGVIPLEDARLYIAEVALALNHLHSMGIVYRDLKPENVLLDLDGHVRLIDFGLAKELTGDQNESHFCGTPDYLAPEIVSHQKYSRQVDWWALGVLLYEMMFKRTPFYAVDKERMFQKIVSRNIAIPSRADNNLANLLNGLLQKDPKKRYRFKDIKNHPFFEGLNFDDVEQKKIEPNYKPHKFDPDEPDYQKLKLESNDTFDTIRRVSSSSFSSDTKINKIMNGEEEDQKEMTLIYS</sequence>
<dbReference type="Proteomes" id="UP000179807">
    <property type="component" value="Unassembled WGS sequence"/>
</dbReference>
<organism evidence="11 12">
    <name type="scientific">Tritrichomonas foetus</name>
    <dbReference type="NCBI Taxonomy" id="1144522"/>
    <lineage>
        <taxon>Eukaryota</taxon>
        <taxon>Metamonada</taxon>
        <taxon>Parabasalia</taxon>
        <taxon>Tritrichomonadida</taxon>
        <taxon>Tritrichomonadidae</taxon>
        <taxon>Tritrichomonas</taxon>
    </lineage>
</organism>
<feature type="compositionally biased region" description="Low complexity" evidence="9">
    <location>
        <begin position="39"/>
        <end position="60"/>
    </location>
</feature>
<proteinExistence type="inferred from homology"/>
<dbReference type="PANTHER" id="PTHR24351">
    <property type="entry name" value="RIBOSOMAL PROTEIN S6 KINASE"/>
    <property type="match status" value="1"/>
</dbReference>
<dbReference type="PROSITE" id="PS50011">
    <property type="entry name" value="PROTEIN_KINASE_DOM"/>
    <property type="match status" value="1"/>
</dbReference>
<evidence type="ECO:0000313" key="11">
    <source>
        <dbReference type="EMBL" id="OHS93294.1"/>
    </source>
</evidence>
<dbReference type="FunFam" id="1.10.510.10:FF:000008">
    <property type="entry name" value="Non-specific serine/threonine protein kinase"/>
    <property type="match status" value="1"/>
</dbReference>
<evidence type="ECO:0000259" key="10">
    <source>
        <dbReference type="PROSITE" id="PS50011"/>
    </source>
</evidence>
<keyword evidence="5 11" id="KW-0418">Kinase</keyword>
<dbReference type="InterPro" id="IPR000719">
    <property type="entry name" value="Prot_kinase_dom"/>
</dbReference>
<dbReference type="Gene3D" id="1.10.510.10">
    <property type="entry name" value="Transferase(Phosphotransferase) domain 1"/>
    <property type="match status" value="1"/>
</dbReference>
<keyword evidence="1 8" id="KW-0723">Serine/threonine-protein kinase</keyword>
<evidence type="ECO:0000256" key="9">
    <source>
        <dbReference type="SAM" id="MobiDB-lite"/>
    </source>
</evidence>
<comment type="caution">
    <text evidence="11">The sequence shown here is derived from an EMBL/GenBank/DDBJ whole genome shotgun (WGS) entry which is preliminary data.</text>
</comment>
<dbReference type="AlphaFoldDB" id="A0A1J4J114"/>
<dbReference type="VEuPathDB" id="TrichDB:TRFO_11916"/>
<dbReference type="RefSeq" id="XP_068346431.1">
    <property type="nucleotide sequence ID" value="XM_068496309.1"/>
</dbReference>
<dbReference type="PROSITE" id="PS00108">
    <property type="entry name" value="PROTEIN_KINASE_ST"/>
    <property type="match status" value="1"/>
</dbReference>
<comment type="similarity">
    <text evidence="8">Belongs to the protein kinase superfamily.</text>
</comment>
<dbReference type="InterPro" id="IPR008271">
    <property type="entry name" value="Ser/Thr_kinase_AS"/>
</dbReference>
<keyword evidence="3" id="KW-0808">Transferase</keyword>
<dbReference type="InterPro" id="IPR011009">
    <property type="entry name" value="Kinase-like_dom_sf"/>
</dbReference>
<feature type="binding site" evidence="7">
    <location>
        <position position="161"/>
    </location>
    <ligand>
        <name>ATP</name>
        <dbReference type="ChEBI" id="CHEBI:30616"/>
    </ligand>
</feature>
<feature type="region of interest" description="Disordered" evidence="9">
    <location>
        <begin position="440"/>
        <end position="459"/>
    </location>
</feature>
<dbReference type="EMBL" id="MLAK01001415">
    <property type="protein sequence ID" value="OHS93294.1"/>
    <property type="molecule type" value="Genomic_DNA"/>
</dbReference>
<evidence type="ECO:0000256" key="8">
    <source>
        <dbReference type="RuleBase" id="RU000304"/>
    </source>
</evidence>
<evidence type="ECO:0000256" key="7">
    <source>
        <dbReference type="PROSITE-ProRule" id="PRU10141"/>
    </source>
</evidence>
<dbReference type="SMART" id="SM00220">
    <property type="entry name" value="S_TKc"/>
    <property type="match status" value="1"/>
</dbReference>
<dbReference type="InterPro" id="IPR045270">
    <property type="entry name" value="STKc_AGC"/>
</dbReference>
<feature type="region of interest" description="Disordered" evidence="9">
    <location>
        <begin position="39"/>
        <end position="64"/>
    </location>
</feature>
<evidence type="ECO:0000256" key="4">
    <source>
        <dbReference type="ARBA" id="ARBA00022741"/>
    </source>
</evidence>
<dbReference type="SUPFAM" id="SSF56112">
    <property type="entry name" value="Protein kinase-like (PK-like)"/>
    <property type="match status" value="1"/>
</dbReference>
<dbReference type="Pfam" id="PF00069">
    <property type="entry name" value="Pkinase"/>
    <property type="match status" value="1"/>
</dbReference>
<evidence type="ECO:0000313" key="12">
    <source>
        <dbReference type="Proteomes" id="UP000179807"/>
    </source>
</evidence>
<dbReference type="GO" id="GO:0005524">
    <property type="term" value="F:ATP binding"/>
    <property type="evidence" value="ECO:0007669"/>
    <property type="project" value="UniProtKB-UniRule"/>
</dbReference>
<reference evidence="11" key="1">
    <citation type="submission" date="2016-10" db="EMBL/GenBank/DDBJ databases">
        <authorList>
            <person name="Benchimol M."/>
            <person name="Almeida L.G."/>
            <person name="Vasconcelos A.T."/>
            <person name="Perreira-Neves A."/>
            <person name="Rosa I.A."/>
            <person name="Tasca T."/>
            <person name="Bogo M.R."/>
            <person name="de Souza W."/>
        </authorList>
    </citation>
    <scope>NUCLEOTIDE SEQUENCE [LARGE SCALE GENOMIC DNA]</scope>
    <source>
        <strain evidence="11">K</strain>
    </source>
</reference>
<dbReference type="InterPro" id="IPR017441">
    <property type="entry name" value="Protein_kinase_ATP_BS"/>
</dbReference>